<proteinExistence type="predicted"/>
<protein>
    <submittedName>
        <fullName evidence="3">Uncharacterized protein</fullName>
    </submittedName>
</protein>
<keyword evidence="2" id="KW-0812">Transmembrane</keyword>
<keyword evidence="1" id="KW-0175">Coiled coil</keyword>
<keyword evidence="2" id="KW-1133">Transmembrane helix</keyword>
<accession>A0AAD6NLU9</accession>
<gene>
    <name evidence="3" type="ORF">Dda_0318</name>
</gene>
<evidence type="ECO:0000313" key="3">
    <source>
        <dbReference type="EMBL" id="KAJ6264176.1"/>
    </source>
</evidence>
<dbReference type="AlphaFoldDB" id="A0AAD6NLU9"/>
<evidence type="ECO:0000256" key="1">
    <source>
        <dbReference type="SAM" id="Coils"/>
    </source>
</evidence>
<dbReference type="EMBL" id="JAQGDS010000001">
    <property type="protein sequence ID" value="KAJ6264176.1"/>
    <property type="molecule type" value="Genomic_DNA"/>
</dbReference>
<sequence length="123" mass="13755">MSLSARWIDRMLPPPIHLGPPFYLPLVLLRPTIRIPALTSHTLAPAFLGGVIGGLIGCVGMAALLFRHVRDVHAVRLRLDGLQDELNRFDDMARQLLEALEEVEVENEQKPSLESVWAHPYGM</sequence>
<organism evidence="3 4">
    <name type="scientific">Drechslerella dactyloides</name>
    <name type="common">Nematode-trapping fungus</name>
    <name type="synonym">Arthrobotrys dactyloides</name>
    <dbReference type="NCBI Taxonomy" id="74499"/>
    <lineage>
        <taxon>Eukaryota</taxon>
        <taxon>Fungi</taxon>
        <taxon>Dikarya</taxon>
        <taxon>Ascomycota</taxon>
        <taxon>Pezizomycotina</taxon>
        <taxon>Orbiliomycetes</taxon>
        <taxon>Orbiliales</taxon>
        <taxon>Orbiliaceae</taxon>
        <taxon>Drechslerella</taxon>
    </lineage>
</organism>
<feature type="coiled-coil region" evidence="1">
    <location>
        <begin position="79"/>
        <end position="109"/>
    </location>
</feature>
<keyword evidence="2" id="KW-0472">Membrane</keyword>
<keyword evidence="4" id="KW-1185">Reference proteome</keyword>
<feature type="transmembrane region" description="Helical" evidence="2">
    <location>
        <begin position="46"/>
        <end position="66"/>
    </location>
</feature>
<comment type="caution">
    <text evidence="3">The sequence shown here is derived from an EMBL/GenBank/DDBJ whole genome shotgun (WGS) entry which is preliminary data.</text>
</comment>
<name>A0AAD6NLU9_DREDA</name>
<evidence type="ECO:0000313" key="4">
    <source>
        <dbReference type="Proteomes" id="UP001221413"/>
    </source>
</evidence>
<dbReference type="Proteomes" id="UP001221413">
    <property type="component" value="Unassembled WGS sequence"/>
</dbReference>
<evidence type="ECO:0000256" key="2">
    <source>
        <dbReference type="SAM" id="Phobius"/>
    </source>
</evidence>
<reference evidence="3" key="1">
    <citation type="submission" date="2023-01" db="EMBL/GenBank/DDBJ databases">
        <title>The chitinases involved in constricting ring structure development in the nematode-trapping fungus Drechslerella dactyloides.</title>
        <authorList>
            <person name="Wang R."/>
            <person name="Zhang L."/>
            <person name="Tang P."/>
            <person name="Li S."/>
            <person name="Liang L."/>
        </authorList>
    </citation>
    <scope>NUCLEOTIDE SEQUENCE</scope>
    <source>
        <strain evidence="3">YMF1.00031</strain>
    </source>
</reference>